<feature type="domain" description="PAS" evidence="2">
    <location>
        <begin position="399"/>
        <end position="462"/>
    </location>
</feature>
<dbReference type="Proteomes" id="UP001623290">
    <property type="component" value="Chromosome"/>
</dbReference>
<dbReference type="SUPFAM" id="SSF55785">
    <property type="entry name" value="PYP-like sensor domain (PAS domain)"/>
    <property type="match status" value="1"/>
</dbReference>
<evidence type="ECO:0000256" key="1">
    <source>
        <dbReference type="SAM" id="Phobius"/>
    </source>
</evidence>
<keyword evidence="1" id="KW-1133">Transmembrane helix</keyword>
<feature type="domain" description="PAS" evidence="2">
    <location>
        <begin position="269"/>
        <end position="336"/>
    </location>
</feature>
<name>A0ABZ1DYS0_9RHOB</name>
<reference evidence="3 4" key="1">
    <citation type="submission" date="2023-09" db="EMBL/GenBank/DDBJ databases">
        <title>Thioclava shenzhenensis sp. nov., a multidrug resistant bacteria-antagonizing species isolated from coastal seawater.</title>
        <authorList>
            <person name="Long M."/>
        </authorList>
    </citation>
    <scope>NUCLEOTIDE SEQUENCE [LARGE SCALE GENOMIC DNA]</scope>
    <source>
        <strain evidence="3 4">FTW29</strain>
    </source>
</reference>
<evidence type="ECO:0000259" key="2">
    <source>
        <dbReference type="SMART" id="SM00091"/>
    </source>
</evidence>
<protein>
    <submittedName>
        <fullName evidence="3">PAS-domain containing protein</fullName>
    </submittedName>
</protein>
<organism evidence="3 4">
    <name type="scientific">Thioclava litoralis</name>
    <dbReference type="NCBI Taxonomy" id="3076557"/>
    <lineage>
        <taxon>Bacteria</taxon>
        <taxon>Pseudomonadati</taxon>
        <taxon>Pseudomonadota</taxon>
        <taxon>Alphaproteobacteria</taxon>
        <taxon>Rhodobacterales</taxon>
        <taxon>Paracoccaceae</taxon>
        <taxon>Thioclava</taxon>
    </lineage>
</organism>
<evidence type="ECO:0000313" key="3">
    <source>
        <dbReference type="EMBL" id="WRY32572.1"/>
    </source>
</evidence>
<feature type="transmembrane region" description="Helical" evidence="1">
    <location>
        <begin position="6"/>
        <end position="26"/>
    </location>
</feature>
<sequence>MSEVLVITGLVAIASTVAAVVAILVLTRLQRSLRKKDARALQPMIEQTVLLFDDEELIDATAPARTLLEASPLASSDWGRLVAFLMPRFETVRESLADLRTVGRLELTGFPGPNGGAPLRLLAEDVNGLTRVTLIDPEAEGQGLLVDGLSQRALEDELENLRHALDLSPSLVWQESAAGETIWANRAYLLRAGTFEEEEVTLSWPLPQIFQFEREQTEYAPRRLMLQDEDGIDTWFDCYSYRLGDNWMHFAQSADATVYAEKALRDFVQTLTKTFADLPIGLAIFNRQRQLQLFNPALSDLTALGVDFLSKRPTLYAFLDRLRETRMMAEPKDYRSWREQMTTLEKQAAAGYHSETWNLPNGQTYRVTGRPHPDGAIAFLFEDITSEMTLTRKFRSERDLDRSVLDNISEAVAVFLPSGELTSANAAYRALWPVQSAGMSLHDSLRSWAEACVPTEIWSRARLRLGAMAEREPLAGEVTLRDGRVVGCRFVPLAGGALMASFAEKEALSTLEPLRKIAAQ</sequence>
<keyword evidence="1" id="KW-0812">Transmembrane</keyword>
<dbReference type="Pfam" id="PF12860">
    <property type="entry name" value="PAS_7"/>
    <property type="match status" value="1"/>
</dbReference>
<dbReference type="InterPro" id="IPR035965">
    <property type="entry name" value="PAS-like_dom_sf"/>
</dbReference>
<dbReference type="SMART" id="SM00091">
    <property type="entry name" value="PAS"/>
    <property type="match status" value="3"/>
</dbReference>
<keyword evidence="1" id="KW-0472">Membrane</keyword>
<proteinExistence type="predicted"/>
<evidence type="ECO:0000313" key="4">
    <source>
        <dbReference type="Proteomes" id="UP001623290"/>
    </source>
</evidence>
<dbReference type="RefSeq" id="WP_339108891.1">
    <property type="nucleotide sequence ID" value="NZ_CP135443.1"/>
</dbReference>
<feature type="domain" description="PAS" evidence="2">
    <location>
        <begin position="159"/>
        <end position="227"/>
    </location>
</feature>
<dbReference type="EMBL" id="CP135443">
    <property type="protein sequence ID" value="WRY32572.1"/>
    <property type="molecule type" value="Genomic_DNA"/>
</dbReference>
<accession>A0ABZ1DYS0</accession>
<gene>
    <name evidence="3" type="ORF">RPE78_07550</name>
</gene>
<keyword evidence="4" id="KW-1185">Reference proteome</keyword>
<dbReference type="InterPro" id="IPR000014">
    <property type="entry name" value="PAS"/>
</dbReference>